<dbReference type="Proteomes" id="UP001151760">
    <property type="component" value="Unassembled WGS sequence"/>
</dbReference>
<accession>A0ABQ5IWS5</accession>
<sequence length="408" mass="46382">MPTEMELTLEQTQQGVSYEVSKDSILLSWKITVKKILLKLNLSDHSVAYSRIRKLLPTNPAPAKVAQSHIRSPLYCLTVFMQKYYFKMVVEDAQITSVKYKFKEQGLNPTKSMITTTNSQEKVQEVRAKLADADRLQVGPLDEDEDNQCIRLLSCCKRHSPNRSIERVALDERMGQLPSQQSDNVNPSGCAHTGMSFIFVFVYRDNRRGRKEPEALAAASLKRVYVENRPYLVGGFCQHDTVANINKNLMLDAESIVSMSEKYIYMRKTFRKTLAFATVLVVEENVKNERYSNLSKTLEAAKHEFLEWKRKYEVALSKQKAGEKQASSVIANLKARSSAAEARLTAAREQTLSAQEEAGEWKRKYDVVVKEAKSALEKAAAVQDRASKQTQIVSMLCEQNLKAHWLTR</sequence>
<reference evidence="1" key="2">
    <citation type="submission" date="2022-01" db="EMBL/GenBank/DDBJ databases">
        <authorList>
            <person name="Yamashiro T."/>
            <person name="Shiraishi A."/>
            <person name="Satake H."/>
            <person name="Nakayama K."/>
        </authorList>
    </citation>
    <scope>NUCLEOTIDE SEQUENCE</scope>
</reference>
<comment type="caution">
    <text evidence="1">The sequence shown here is derived from an EMBL/GenBank/DDBJ whole genome shotgun (WGS) entry which is preliminary data.</text>
</comment>
<proteinExistence type="predicted"/>
<organism evidence="1 2">
    <name type="scientific">Tanacetum coccineum</name>
    <dbReference type="NCBI Taxonomy" id="301880"/>
    <lineage>
        <taxon>Eukaryota</taxon>
        <taxon>Viridiplantae</taxon>
        <taxon>Streptophyta</taxon>
        <taxon>Embryophyta</taxon>
        <taxon>Tracheophyta</taxon>
        <taxon>Spermatophyta</taxon>
        <taxon>Magnoliopsida</taxon>
        <taxon>eudicotyledons</taxon>
        <taxon>Gunneridae</taxon>
        <taxon>Pentapetalae</taxon>
        <taxon>asterids</taxon>
        <taxon>campanulids</taxon>
        <taxon>Asterales</taxon>
        <taxon>Asteraceae</taxon>
        <taxon>Asteroideae</taxon>
        <taxon>Anthemideae</taxon>
        <taxon>Anthemidinae</taxon>
        <taxon>Tanacetum</taxon>
    </lineage>
</organism>
<reference evidence="1" key="1">
    <citation type="journal article" date="2022" name="Int. J. Mol. Sci.">
        <title>Draft Genome of Tanacetum Coccineum: Genomic Comparison of Closely Related Tanacetum-Family Plants.</title>
        <authorList>
            <person name="Yamashiro T."/>
            <person name="Shiraishi A."/>
            <person name="Nakayama K."/>
            <person name="Satake H."/>
        </authorList>
    </citation>
    <scope>NUCLEOTIDE SEQUENCE</scope>
</reference>
<evidence type="ECO:0000313" key="1">
    <source>
        <dbReference type="EMBL" id="GJU04673.1"/>
    </source>
</evidence>
<dbReference type="EMBL" id="BQNB010021272">
    <property type="protein sequence ID" value="GJU04673.1"/>
    <property type="molecule type" value="Genomic_DNA"/>
</dbReference>
<evidence type="ECO:0000313" key="2">
    <source>
        <dbReference type="Proteomes" id="UP001151760"/>
    </source>
</evidence>
<protein>
    <submittedName>
        <fullName evidence="1">Uncharacterized protein</fullName>
    </submittedName>
</protein>
<keyword evidence="2" id="KW-1185">Reference proteome</keyword>
<name>A0ABQ5IWS5_9ASTR</name>
<gene>
    <name evidence="1" type="ORF">Tco_1121103</name>
</gene>